<reference evidence="1 3" key="1">
    <citation type="journal article" date="2015" name="Genome Announc.">
        <title>Expanding the biotechnology potential of lactobacilli through comparative genomics of 213 strains and associated genera.</title>
        <authorList>
            <person name="Sun Z."/>
            <person name="Harris H.M."/>
            <person name="McCann A."/>
            <person name="Guo C."/>
            <person name="Argimon S."/>
            <person name="Zhang W."/>
            <person name="Yang X."/>
            <person name="Jeffery I.B."/>
            <person name="Cooney J.C."/>
            <person name="Kagawa T.F."/>
            <person name="Liu W."/>
            <person name="Song Y."/>
            <person name="Salvetti E."/>
            <person name="Wrobel A."/>
            <person name="Rasinkangas P."/>
            <person name="Parkhill J."/>
            <person name="Rea M.C."/>
            <person name="O'Sullivan O."/>
            <person name="Ritari J."/>
            <person name="Douillard F.P."/>
            <person name="Paul Ross R."/>
            <person name="Yang R."/>
            <person name="Briner A.E."/>
            <person name="Felis G.E."/>
            <person name="de Vos W.M."/>
            <person name="Barrangou R."/>
            <person name="Klaenhammer T.R."/>
            <person name="Caufield P.W."/>
            <person name="Cui Y."/>
            <person name="Zhang H."/>
            <person name="O'Toole P.W."/>
        </authorList>
    </citation>
    <scope>NUCLEOTIDE SEQUENCE [LARGE SCALE GENOMIC DNA]</scope>
    <source>
        <strain evidence="1 3">DSM 22301</strain>
    </source>
</reference>
<accession>A0A0R2K004</accession>
<name>A0A0R2K004_9LACO</name>
<sequence>MATPQQLKDQASSVAGIYSDLQDEILKQIIKRLNDGGLDKIDRDNVLKWQMQKLSELDKVNEDTIKQIITATKMGNIQIEKLIDVITDAAVETADNGLEQATGLSKQPMNEVDTVMKGLTDQTMGDLNNNVNQKLISQNFKDTAQAQAYTDIVNKTTAKVVTGLKSPQQALSDTVYQWQNQGGLKSGFVDKGGHHWTLQGYANTLINTTVPRTYGAVTKQRMDDYDYHLVLYPAHPTAREACAPIQGLVVNMVPPSDPKFDPKYDTVYNHGYGTAGGALGINCSHWSFTVFVPGVSTNNLHPVSPEQAIDNAKVQGNQRRMERAIRLSKSKLQAAEELGDQDGIKHFKLQVRNQQSAIRQLVKKHDFLSREYSREKVYGSSITKPKTAKTELKPSIKDSEIINAFEKTNIKEAFGDEYYSQFKSSISNLEDEQLRKLYANYGQDIEFANVTKAANNHAFTDGNNVHLGNSSFEGNEINEPMQTVFHEIGHAIDSASMNDVYGKQLIPTGGQVKKRLAGKTYTFDEEAHHVTGDPKFDLGNTIKQDLFDYINHGEAKSPMQMGKRPRKKAEKAIWMEEDSKSWEGVEKIRDFIRDTKPTALKNLKKYSDVSDIIDGTGYDAFDCPWRVGHGSKYWNDYGNEETEFFAEYTSSRAANPASLALIKEIFPNAAKICDSLIDKMVEAKK</sequence>
<organism evidence="1 3">
    <name type="scientific">Pediococcus ethanolidurans</name>
    <dbReference type="NCBI Taxonomy" id="319653"/>
    <lineage>
        <taxon>Bacteria</taxon>
        <taxon>Bacillati</taxon>
        <taxon>Bacillota</taxon>
        <taxon>Bacilli</taxon>
        <taxon>Lactobacillales</taxon>
        <taxon>Lactobacillaceae</taxon>
        <taxon>Pediococcus</taxon>
    </lineage>
</organism>
<dbReference type="STRING" id="319653.SAMN04487973_102153"/>
<dbReference type="OrthoDB" id="3197444at2"/>
<dbReference type="Proteomes" id="UP000182818">
    <property type="component" value="Unassembled WGS sequence"/>
</dbReference>
<dbReference type="EMBL" id="FOGK01000002">
    <property type="protein sequence ID" value="SER17872.1"/>
    <property type="molecule type" value="Genomic_DNA"/>
</dbReference>
<gene>
    <name evidence="1" type="ORF">IV87_GL001843</name>
    <name evidence="2" type="ORF">SAMN04487973_102153</name>
</gene>
<keyword evidence="4" id="KW-1185">Reference proteome</keyword>
<reference evidence="2 4" key="2">
    <citation type="submission" date="2016-10" db="EMBL/GenBank/DDBJ databases">
        <authorList>
            <person name="Varghese N."/>
            <person name="Submissions S."/>
        </authorList>
    </citation>
    <scope>NUCLEOTIDE SEQUENCE [LARGE SCALE GENOMIC DNA]</scope>
    <source>
        <strain evidence="2 4">CGMCC 1.3889</strain>
    </source>
</reference>
<dbReference type="InterPro" id="IPR009319">
    <property type="entry name" value="Phage_A118_VSP1"/>
</dbReference>
<dbReference type="Pfam" id="PF06152">
    <property type="entry name" value="Phage_min_cap2"/>
    <property type="match status" value="1"/>
</dbReference>
<proteinExistence type="predicted"/>
<dbReference type="EMBL" id="JQBY01000006">
    <property type="protein sequence ID" value="KRN82889.1"/>
    <property type="molecule type" value="Genomic_DNA"/>
</dbReference>
<protein>
    <submittedName>
        <fullName evidence="1 2">Minor capsid protein</fullName>
    </submittedName>
</protein>
<evidence type="ECO:0000313" key="4">
    <source>
        <dbReference type="Proteomes" id="UP000182818"/>
    </source>
</evidence>
<evidence type="ECO:0000313" key="1">
    <source>
        <dbReference type="EMBL" id="KRN82889.1"/>
    </source>
</evidence>
<dbReference type="PATRIC" id="fig|319653.3.peg.1876"/>
<comment type="caution">
    <text evidence="1">The sequence shown here is derived from an EMBL/GenBank/DDBJ whole genome shotgun (WGS) entry which is preliminary data.</text>
</comment>
<dbReference type="RefSeq" id="WP_057805586.1">
    <property type="nucleotide sequence ID" value="NZ_BJYP01000011.1"/>
</dbReference>
<dbReference type="Proteomes" id="UP000051749">
    <property type="component" value="Unassembled WGS sequence"/>
</dbReference>
<dbReference type="AlphaFoldDB" id="A0A0R2K004"/>
<evidence type="ECO:0000313" key="3">
    <source>
        <dbReference type="Proteomes" id="UP000051749"/>
    </source>
</evidence>
<dbReference type="GeneID" id="76043199"/>
<evidence type="ECO:0000313" key="2">
    <source>
        <dbReference type="EMBL" id="SER17872.1"/>
    </source>
</evidence>
<dbReference type="GO" id="GO:0005198">
    <property type="term" value="F:structural molecule activity"/>
    <property type="evidence" value="ECO:0007669"/>
    <property type="project" value="InterPro"/>
</dbReference>